<dbReference type="InterPro" id="IPR050641">
    <property type="entry name" value="RIFMO-like"/>
</dbReference>
<dbReference type="Gene3D" id="3.40.30.120">
    <property type="match status" value="1"/>
</dbReference>
<comment type="cofactor">
    <cofactor evidence="1">
        <name>FAD</name>
        <dbReference type="ChEBI" id="CHEBI:57692"/>
    </cofactor>
</comment>
<dbReference type="InterPro" id="IPR036188">
    <property type="entry name" value="FAD/NAD-bd_sf"/>
</dbReference>
<keyword evidence="3" id="KW-0274">FAD</keyword>
<dbReference type="GO" id="GO:0071949">
    <property type="term" value="F:FAD binding"/>
    <property type="evidence" value="ECO:0007669"/>
    <property type="project" value="InterPro"/>
</dbReference>
<dbReference type="PANTHER" id="PTHR43004:SF19">
    <property type="entry name" value="BINDING MONOOXYGENASE, PUTATIVE (JCVI)-RELATED"/>
    <property type="match status" value="1"/>
</dbReference>
<dbReference type="AlphaFoldDB" id="A0A0K2ZSG9"/>
<reference evidence="5 6" key="1">
    <citation type="submission" date="2015-07" db="EMBL/GenBank/DDBJ databases">
        <authorList>
            <person name="Noorani M."/>
        </authorList>
    </citation>
    <scope>NUCLEOTIDE SEQUENCE [LARGE SCALE GENOMIC DNA]</scope>
    <source>
        <strain evidence="5">LMG728</strain>
    </source>
</reference>
<dbReference type="Gene3D" id="3.50.50.60">
    <property type="entry name" value="FAD/NAD(P)-binding domain"/>
    <property type="match status" value="1"/>
</dbReference>
<dbReference type="EMBL" id="CXOK01000054">
    <property type="protein sequence ID" value="CTP88736.1"/>
    <property type="molecule type" value="Genomic_DNA"/>
</dbReference>
<dbReference type="PRINTS" id="PR00420">
    <property type="entry name" value="RNGMNOXGNASE"/>
</dbReference>
<dbReference type="GO" id="GO:0016709">
    <property type="term" value="F:oxidoreductase activity, acting on paired donors, with incorporation or reduction of molecular oxygen, NAD(P)H as one donor, and incorporation of one atom of oxygen"/>
    <property type="evidence" value="ECO:0007669"/>
    <property type="project" value="UniProtKB-ARBA"/>
</dbReference>
<name>A0A0K2ZSG9_9XANT</name>
<evidence type="ECO:0000313" key="6">
    <source>
        <dbReference type="Proteomes" id="UP000041247"/>
    </source>
</evidence>
<accession>A0A0K2ZSG9</accession>
<dbReference type="InterPro" id="IPR002938">
    <property type="entry name" value="FAD-bd"/>
</dbReference>
<dbReference type="SUPFAM" id="SSF51905">
    <property type="entry name" value="FAD/NAD(P)-binding domain"/>
    <property type="match status" value="1"/>
</dbReference>
<dbReference type="PANTHER" id="PTHR43004">
    <property type="entry name" value="TRK SYSTEM POTASSIUM UPTAKE PROTEIN"/>
    <property type="match status" value="1"/>
</dbReference>
<organism evidence="5 6">
    <name type="scientific">Xanthomonas graminis pv. poae</name>
    <dbReference type="NCBI Taxonomy" id="227946"/>
    <lineage>
        <taxon>Bacteria</taxon>
        <taxon>Pseudomonadati</taxon>
        <taxon>Pseudomonadota</taxon>
        <taxon>Gammaproteobacteria</taxon>
        <taxon>Lysobacterales</taxon>
        <taxon>Lysobacteraceae</taxon>
        <taxon>Xanthomonas</taxon>
        <taxon>Xanthomonas translucens group</taxon>
        <taxon>Xanthomonas graminis</taxon>
    </lineage>
</organism>
<evidence type="ECO:0000256" key="1">
    <source>
        <dbReference type="ARBA" id="ARBA00001974"/>
    </source>
</evidence>
<keyword evidence="5" id="KW-0560">Oxidoreductase</keyword>
<dbReference type="Pfam" id="PF01494">
    <property type="entry name" value="FAD_binding_3"/>
    <property type="match status" value="1"/>
</dbReference>
<evidence type="ECO:0000256" key="3">
    <source>
        <dbReference type="ARBA" id="ARBA00022827"/>
    </source>
</evidence>
<proteinExistence type="predicted"/>
<feature type="domain" description="FAD-binding" evidence="4">
    <location>
        <begin position="2"/>
        <end position="340"/>
    </location>
</feature>
<keyword evidence="2" id="KW-0285">Flavoprotein</keyword>
<gene>
    <name evidence="5" type="ORF">XTPLMG728_2004</name>
</gene>
<evidence type="ECO:0000256" key="2">
    <source>
        <dbReference type="ARBA" id="ARBA00022630"/>
    </source>
</evidence>
<evidence type="ECO:0000313" key="5">
    <source>
        <dbReference type="EMBL" id="CTP88736.1"/>
    </source>
</evidence>
<dbReference type="Proteomes" id="UP000041247">
    <property type="component" value="Unassembled WGS sequence"/>
</dbReference>
<dbReference type="RefSeq" id="WP_053840991.1">
    <property type="nucleotide sequence ID" value="NZ_CP076250.1"/>
</dbReference>
<evidence type="ECO:0000259" key="4">
    <source>
        <dbReference type="Pfam" id="PF01494"/>
    </source>
</evidence>
<keyword evidence="5" id="KW-0503">Monooxygenase</keyword>
<protein>
    <submittedName>
        <fullName evidence="5">FAD-binding monooxygenase</fullName>
    </submittedName>
</protein>
<dbReference type="Gene3D" id="3.30.70.2450">
    <property type="match status" value="1"/>
</dbReference>
<sequence>MAEVLIVGAGPTGLTLALWLARQGVSVRLIDKSAGPGETSRAMAVQARTLELYRQVGIADAVVAAGHRTPAMNLWARGKRRARIALQDSAAGLSPYPFVLVYPQDQHERLLIAELQALGIVVERTTELLCFEDRGDRVAARLRLPDGSEQAAQARYLAACDGARSPVRHQLGIGFEGGTYKQVFYVADVELGGLPSMDEAHIALGDGDFILVLAYSKRGHYRLIGTVRDARAERAENLTFADVSQDAIGNLGVRIEQVNWFSTYRVHHRVAESFRRGRVFLLGDAAHVHSPVGGQGMNTGILDAINLSWKLADVLKGRASDTVLDSYAAERQAFARTLVATTDRAFTLITAEGSVASFVRTYLAPTLASLAYRLRNVSELMFRTVSQTMLHDRDSPLSAGKAGAVAGGDRLPWVRTEDTDNYAALPQIGWQLHVYGSAPPALQAWCDARDIALRVFAWQPGHQAAGFAQDAAYLVRPDGYVACAAADASRAALDAYRVSRGYPQH</sequence>